<dbReference type="AlphaFoldDB" id="D2HVC3"/>
<sequence length="100" mass="11196">YSVPQLLQCPQSNLSLNHWLPSECVPRDPALWKSEAIRPNTKQIRDGRDESIMKQFTELKVKGRFQVYLLLPSNGMGKCIETSAAADLQVISSYSKVSGT</sequence>
<feature type="non-terminal residue" evidence="1">
    <location>
        <position position="100"/>
    </location>
</feature>
<organism evidence="1">
    <name type="scientific">Ailuropoda melanoleuca</name>
    <name type="common">Giant panda</name>
    <dbReference type="NCBI Taxonomy" id="9646"/>
    <lineage>
        <taxon>Eukaryota</taxon>
        <taxon>Metazoa</taxon>
        <taxon>Chordata</taxon>
        <taxon>Craniata</taxon>
        <taxon>Vertebrata</taxon>
        <taxon>Euteleostomi</taxon>
        <taxon>Mammalia</taxon>
        <taxon>Eutheria</taxon>
        <taxon>Laurasiatheria</taxon>
        <taxon>Carnivora</taxon>
        <taxon>Caniformia</taxon>
        <taxon>Ursidae</taxon>
        <taxon>Ailuropoda</taxon>
    </lineage>
</organism>
<reference evidence="1" key="1">
    <citation type="journal article" date="2010" name="Nature">
        <title>The sequence and de novo assembly of the giant panda genome.</title>
        <authorList>
            <person name="Li R."/>
            <person name="Fan W."/>
            <person name="Tian G."/>
            <person name="Zhu H."/>
            <person name="He L."/>
            <person name="Cai J."/>
            <person name="Huang Q."/>
            <person name="Cai Q."/>
            <person name="Li B."/>
            <person name="Bai Y."/>
            <person name="Zhang Z."/>
            <person name="Zhang Y."/>
            <person name="Wang W."/>
            <person name="Li J."/>
            <person name="Wei F."/>
            <person name="Li H."/>
            <person name="Jian M."/>
            <person name="Li J."/>
            <person name="Zhang Z."/>
            <person name="Nielsen R."/>
            <person name="Li D."/>
            <person name="Gu W."/>
            <person name="Yang Z."/>
            <person name="Xuan Z."/>
            <person name="Ryder O.A."/>
            <person name="Leung F.C."/>
            <person name="Zhou Y."/>
            <person name="Cao J."/>
            <person name="Sun X."/>
            <person name="Fu Y."/>
            <person name="Fang X."/>
            <person name="Guo X."/>
            <person name="Wang B."/>
            <person name="Hou R."/>
            <person name="Shen F."/>
            <person name="Mu B."/>
            <person name="Ni P."/>
            <person name="Lin R."/>
            <person name="Qian W."/>
            <person name="Wang G."/>
            <person name="Yu C."/>
            <person name="Nie W."/>
            <person name="Wang J."/>
            <person name="Wu Z."/>
            <person name="Liang H."/>
            <person name="Min J."/>
            <person name="Wu Q."/>
            <person name="Cheng S."/>
            <person name="Ruan J."/>
            <person name="Wang M."/>
            <person name="Shi Z."/>
            <person name="Wen M."/>
            <person name="Liu B."/>
            <person name="Ren X."/>
            <person name="Zheng H."/>
            <person name="Dong D."/>
            <person name="Cook K."/>
            <person name="Shan G."/>
            <person name="Zhang H."/>
            <person name="Kosiol C."/>
            <person name="Xie X."/>
            <person name="Lu Z."/>
            <person name="Zheng H."/>
            <person name="Li Y."/>
            <person name="Steiner C.C."/>
            <person name="Lam T.T."/>
            <person name="Lin S."/>
            <person name="Zhang Q."/>
            <person name="Li G."/>
            <person name="Tian J."/>
            <person name="Gong T."/>
            <person name="Liu H."/>
            <person name="Zhang D."/>
            <person name="Fang L."/>
            <person name="Ye C."/>
            <person name="Zhang J."/>
            <person name="Hu W."/>
            <person name="Xu A."/>
            <person name="Ren Y."/>
            <person name="Zhang G."/>
            <person name="Bruford M.W."/>
            <person name="Li Q."/>
            <person name="Ma L."/>
            <person name="Guo Y."/>
            <person name="An N."/>
            <person name="Hu Y."/>
            <person name="Zheng Y."/>
            <person name="Shi Y."/>
            <person name="Li Z."/>
            <person name="Liu Q."/>
            <person name="Chen Y."/>
            <person name="Zhao J."/>
            <person name="Qu N."/>
            <person name="Zhao S."/>
            <person name="Tian F."/>
            <person name="Wang X."/>
            <person name="Wang H."/>
            <person name="Xu L."/>
            <person name="Liu X."/>
            <person name="Vinar T."/>
            <person name="Wang Y."/>
            <person name="Lam T.W."/>
            <person name="Yiu S.M."/>
            <person name="Liu S."/>
            <person name="Zhang H."/>
            <person name="Li D."/>
            <person name="Huang Y."/>
            <person name="Wang X."/>
            <person name="Yang G."/>
            <person name="Jiang Z."/>
            <person name="Wang J."/>
            <person name="Qin N."/>
            <person name="Li L."/>
            <person name="Li J."/>
            <person name="Bolund L."/>
            <person name="Kristiansen K."/>
            <person name="Wong G.K."/>
            <person name="Olson M."/>
            <person name="Zhang X."/>
            <person name="Li S."/>
            <person name="Yang H."/>
            <person name="Wang J."/>
            <person name="Wang J."/>
        </authorList>
    </citation>
    <scope>NUCLEOTIDE SEQUENCE [LARGE SCALE GENOMIC DNA]</scope>
</reference>
<gene>
    <name evidence="1" type="ORF">PANDA_016309</name>
</gene>
<name>D2HVC3_AILME</name>
<feature type="non-terminal residue" evidence="1">
    <location>
        <position position="1"/>
    </location>
</feature>
<protein>
    <submittedName>
        <fullName evidence="1">Uncharacterized protein</fullName>
    </submittedName>
</protein>
<proteinExistence type="predicted"/>
<dbReference type="EMBL" id="GL193452">
    <property type="protein sequence ID" value="EFB20838.1"/>
    <property type="molecule type" value="Genomic_DNA"/>
</dbReference>
<dbReference type="InParanoid" id="D2HVC3"/>
<evidence type="ECO:0000313" key="1">
    <source>
        <dbReference type="EMBL" id="EFB20838.1"/>
    </source>
</evidence>
<accession>D2HVC3</accession>